<dbReference type="Proteomes" id="UP000801492">
    <property type="component" value="Unassembled WGS sequence"/>
</dbReference>
<reference evidence="1" key="1">
    <citation type="submission" date="2019-08" db="EMBL/GenBank/DDBJ databases">
        <title>The genome of the North American firefly Photinus pyralis.</title>
        <authorList>
            <consortium name="Photinus pyralis genome working group"/>
            <person name="Fallon T.R."/>
            <person name="Sander Lower S.E."/>
            <person name="Weng J.-K."/>
        </authorList>
    </citation>
    <scope>NUCLEOTIDE SEQUENCE</scope>
    <source>
        <strain evidence="1">TRF0915ILg1</strain>
        <tissue evidence="1">Whole body</tissue>
    </source>
</reference>
<sequence length="66" mass="8145">MGVVRKYLSCMYYREYLKEVQRRDLQNVLKLWKEAAKYLKDGRQYHEEEIWDQIDGIDDFNGRNLN</sequence>
<gene>
    <name evidence="1" type="ORF">ILUMI_22400</name>
</gene>
<keyword evidence="2" id="KW-1185">Reference proteome</keyword>
<evidence type="ECO:0000313" key="1">
    <source>
        <dbReference type="EMBL" id="KAF2883768.1"/>
    </source>
</evidence>
<comment type="caution">
    <text evidence="1">The sequence shown here is derived from an EMBL/GenBank/DDBJ whole genome shotgun (WGS) entry which is preliminary data.</text>
</comment>
<name>A0A8K0G2Y2_IGNLU</name>
<evidence type="ECO:0000313" key="2">
    <source>
        <dbReference type="Proteomes" id="UP000801492"/>
    </source>
</evidence>
<dbReference type="AlphaFoldDB" id="A0A8K0G2Y2"/>
<dbReference type="EMBL" id="VTPC01090291">
    <property type="protein sequence ID" value="KAF2883768.1"/>
    <property type="molecule type" value="Genomic_DNA"/>
</dbReference>
<protein>
    <submittedName>
        <fullName evidence="1">Uncharacterized protein</fullName>
    </submittedName>
</protein>
<accession>A0A8K0G2Y2</accession>
<dbReference type="OrthoDB" id="6596404at2759"/>
<organism evidence="1 2">
    <name type="scientific">Ignelater luminosus</name>
    <name type="common">Cucubano</name>
    <name type="synonym">Pyrophorus luminosus</name>
    <dbReference type="NCBI Taxonomy" id="2038154"/>
    <lineage>
        <taxon>Eukaryota</taxon>
        <taxon>Metazoa</taxon>
        <taxon>Ecdysozoa</taxon>
        <taxon>Arthropoda</taxon>
        <taxon>Hexapoda</taxon>
        <taxon>Insecta</taxon>
        <taxon>Pterygota</taxon>
        <taxon>Neoptera</taxon>
        <taxon>Endopterygota</taxon>
        <taxon>Coleoptera</taxon>
        <taxon>Polyphaga</taxon>
        <taxon>Elateriformia</taxon>
        <taxon>Elateroidea</taxon>
        <taxon>Elateridae</taxon>
        <taxon>Agrypninae</taxon>
        <taxon>Pyrophorini</taxon>
        <taxon>Ignelater</taxon>
    </lineage>
</organism>
<proteinExistence type="predicted"/>